<accession>A0A7J4JE85</accession>
<reference evidence="3" key="1">
    <citation type="journal article" date="2020" name="bioRxiv">
        <title>A rank-normalized archaeal taxonomy based on genome phylogeny resolves widespread incomplete and uneven classifications.</title>
        <authorList>
            <person name="Rinke C."/>
            <person name="Chuvochina M."/>
            <person name="Mussig A.J."/>
            <person name="Chaumeil P.-A."/>
            <person name="Waite D.W."/>
            <person name="Whitman W.B."/>
            <person name="Parks D.H."/>
            <person name="Hugenholtz P."/>
        </authorList>
    </citation>
    <scope>NUCLEOTIDE SEQUENCE [LARGE SCALE GENOMIC DNA]</scope>
</reference>
<sequence>MSDKKKYRKGIASLDRRIAEHREKQCTTRNPKLFHYWEKEIEKFKREKRKKAKWL</sequence>
<gene>
    <name evidence="1" type="ORF">HA252_01465</name>
    <name evidence="2" type="ORF">J4203_01800</name>
</gene>
<dbReference type="Proteomes" id="UP000564964">
    <property type="component" value="Unassembled WGS sequence"/>
</dbReference>
<comment type="caution">
    <text evidence="1">The sequence shown here is derived from an EMBL/GenBank/DDBJ whole genome shotgun (WGS) entry which is preliminary data.</text>
</comment>
<organism evidence="1 3">
    <name type="scientific">Candidatus Iainarchaeum sp</name>
    <dbReference type="NCBI Taxonomy" id="3101447"/>
    <lineage>
        <taxon>Archaea</taxon>
        <taxon>Candidatus Iainarchaeota</taxon>
        <taxon>Candidatus Iainarchaeia</taxon>
        <taxon>Candidatus Iainarchaeales</taxon>
        <taxon>Candidatus Iainarchaeaceae</taxon>
        <taxon>Candidatus Iainarchaeum</taxon>
    </lineage>
</organism>
<protein>
    <submittedName>
        <fullName evidence="1">Uncharacterized protein</fullName>
    </submittedName>
</protein>
<dbReference type="Proteomes" id="UP000678237">
    <property type="component" value="Unassembled WGS sequence"/>
</dbReference>
<reference evidence="2" key="2">
    <citation type="submission" date="2021-03" db="EMBL/GenBank/DDBJ databases">
        <authorList>
            <person name="Jaffe A."/>
        </authorList>
    </citation>
    <scope>NUCLEOTIDE SEQUENCE</scope>
    <source>
        <strain evidence="2">RIFCSPLOWO2_01_FULL_58_19</strain>
    </source>
</reference>
<evidence type="ECO:0000313" key="1">
    <source>
        <dbReference type="EMBL" id="HIH16053.1"/>
    </source>
</evidence>
<dbReference type="EMBL" id="JAGVWE010000002">
    <property type="protein sequence ID" value="MBS3062580.1"/>
    <property type="molecule type" value="Genomic_DNA"/>
</dbReference>
<proteinExistence type="predicted"/>
<dbReference type="EMBL" id="DUGH01000035">
    <property type="protein sequence ID" value="HIH16053.1"/>
    <property type="molecule type" value="Genomic_DNA"/>
</dbReference>
<name>A0A7J4JE85_9ARCH</name>
<evidence type="ECO:0000313" key="2">
    <source>
        <dbReference type="EMBL" id="MBS3062580.1"/>
    </source>
</evidence>
<reference evidence="2" key="3">
    <citation type="submission" date="2021-05" db="EMBL/GenBank/DDBJ databases">
        <title>Protein family content uncovers lineage relationships and bacterial pathway maintenance mechanisms in DPANN archaea.</title>
        <authorList>
            <person name="Castelle C.J."/>
            <person name="Meheust R."/>
            <person name="Jaffe A.L."/>
            <person name="Seitz K."/>
            <person name="Gong X."/>
            <person name="Baker B.J."/>
            <person name="Banfield J.F."/>
        </authorList>
    </citation>
    <scope>NUCLEOTIDE SEQUENCE</scope>
    <source>
        <strain evidence="2">RIFCSPLOWO2_01_FULL_58_19</strain>
    </source>
</reference>
<dbReference type="AlphaFoldDB" id="A0A7J4JE85"/>
<evidence type="ECO:0000313" key="3">
    <source>
        <dbReference type="Proteomes" id="UP000564964"/>
    </source>
</evidence>